<dbReference type="SUPFAM" id="SSF46689">
    <property type="entry name" value="Homeodomain-like"/>
    <property type="match status" value="1"/>
</dbReference>
<dbReference type="AlphaFoldDB" id="A0A6G7YG25"/>
<name>A0A6G7YG25_9ACTN</name>
<dbReference type="PANTHER" id="PTHR30055:SF234">
    <property type="entry name" value="HTH-TYPE TRANSCRIPTIONAL REGULATOR BETI"/>
    <property type="match status" value="1"/>
</dbReference>
<dbReference type="InterPro" id="IPR001647">
    <property type="entry name" value="HTH_TetR"/>
</dbReference>
<keyword evidence="1" id="KW-0805">Transcription regulation</keyword>
<dbReference type="InterPro" id="IPR009057">
    <property type="entry name" value="Homeodomain-like_sf"/>
</dbReference>
<keyword evidence="3" id="KW-0804">Transcription</keyword>
<evidence type="ECO:0000313" key="7">
    <source>
        <dbReference type="Proteomes" id="UP000502035"/>
    </source>
</evidence>
<reference evidence="6 7" key="1">
    <citation type="submission" date="2020-03" db="EMBL/GenBank/DDBJ databases">
        <title>Nocardioides sp. nov., isolated from fish.</title>
        <authorList>
            <person name="Hyun D.-W."/>
            <person name="Bae J.-W."/>
        </authorList>
    </citation>
    <scope>NUCLEOTIDE SEQUENCE [LARGE SCALE GENOMIC DNA]</scope>
    <source>
        <strain evidence="6 7">HDW12A</strain>
    </source>
</reference>
<sequence length="202" mass="22669">MPPRRSQAERRDETVARLLDATETVMASVGYSRTTVAAICAEAGLSQGALFRHFPSRRALLVATAERVAARQTDEFAREFTDVDPSRYTVYAALLALRRLVRSQSNQVWHELIGAARTDADLRAELGPALRDYHRRTAIAAHSFAGDLWTEEFQGVLRIIINYLDGEAAVARVLPDQERDDATLRLLAELARPTFNPREHQK</sequence>
<proteinExistence type="predicted"/>
<dbReference type="KEGG" id="npi:G7071_09005"/>
<dbReference type="Gene3D" id="1.10.357.10">
    <property type="entry name" value="Tetracycline Repressor, domain 2"/>
    <property type="match status" value="1"/>
</dbReference>
<organism evidence="6 7">
    <name type="scientific">Nocardioides piscis</name>
    <dbReference type="NCBI Taxonomy" id="2714938"/>
    <lineage>
        <taxon>Bacteria</taxon>
        <taxon>Bacillati</taxon>
        <taxon>Actinomycetota</taxon>
        <taxon>Actinomycetes</taxon>
        <taxon>Propionibacteriales</taxon>
        <taxon>Nocardioidaceae</taxon>
        <taxon>Nocardioides</taxon>
    </lineage>
</organism>
<keyword evidence="7" id="KW-1185">Reference proteome</keyword>
<dbReference type="RefSeq" id="WP_206062958.1">
    <property type="nucleotide sequence ID" value="NZ_CP049866.1"/>
</dbReference>
<evidence type="ECO:0000256" key="4">
    <source>
        <dbReference type="PROSITE-ProRule" id="PRU00335"/>
    </source>
</evidence>
<evidence type="ECO:0000256" key="1">
    <source>
        <dbReference type="ARBA" id="ARBA00023015"/>
    </source>
</evidence>
<evidence type="ECO:0000313" key="6">
    <source>
        <dbReference type="EMBL" id="QIK75557.1"/>
    </source>
</evidence>
<dbReference type="PROSITE" id="PS50977">
    <property type="entry name" value="HTH_TETR_2"/>
    <property type="match status" value="1"/>
</dbReference>
<dbReference type="Pfam" id="PF00440">
    <property type="entry name" value="TetR_N"/>
    <property type="match status" value="1"/>
</dbReference>
<gene>
    <name evidence="6" type="ORF">G7071_09005</name>
</gene>
<keyword evidence="2 4" id="KW-0238">DNA-binding</keyword>
<evidence type="ECO:0000256" key="2">
    <source>
        <dbReference type="ARBA" id="ARBA00023125"/>
    </source>
</evidence>
<accession>A0A6G7YG25</accession>
<dbReference type="GO" id="GO:0003700">
    <property type="term" value="F:DNA-binding transcription factor activity"/>
    <property type="evidence" value="ECO:0007669"/>
    <property type="project" value="TreeGrafter"/>
</dbReference>
<dbReference type="EMBL" id="CP049866">
    <property type="protein sequence ID" value="QIK75557.1"/>
    <property type="molecule type" value="Genomic_DNA"/>
</dbReference>
<dbReference type="Proteomes" id="UP000502035">
    <property type="component" value="Chromosome"/>
</dbReference>
<dbReference type="GO" id="GO:0000976">
    <property type="term" value="F:transcription cis-regulatory region binding"/>
    <property type="evidence" value="ECO:0007669"/>
    <property type="project" value="TreeGrafter"/>
</dbReference>
<dbReference type="PANTHER" id="PTHR30055">
    <property type="entry name" value="HTH-TYPE TRANSCRIPTIONAL REGULATOR RUTR"/>
    <property type="match status" value="1"/>
</dbReference>
<evidence type="ECO:0000256" key="3">
    <source>
        <dbReference type="ARBA" id="ARBA00023163"/>
    </source>
</evidence>
<dbReference type="PRINTS" id="PR00455">
    <property type="entry name" value="HTHTETR"/>
</dbReference>
<dbReference type="InterPro" id="IPR050109">
    <property type="entry name" value="HTH-type_TetR-like_transc_reg"/>
</dbReference>
<evidence type="ECO:0000259" key="5">
    <source>
        <dbReference type="PROSITE" id="PS50977"/>
    </source>
</evidence>
<feature type="DNA-binding region" description="H-T-H motif" evidence="4">
    <location>
        <begin position="35"/>
        <end position="54"/>
    </location>
</feature>
<feature type="domain" description="HTH tetR-type" evidence="5">
    <location>
        <begin position="12"/>
        <end position="72"/>
    </location>
</feature>
<protein>
    <submittedName>
        <fullName evidence="6">TetR/AcrR family transcriptional regulator</fullName>
    </submittedName>
</protein>